<protein>
    <recommendedName>
        <fullName evidence="6">tRNA modification GTPase MnmE</fullName>
        <ecNumber evidence="6">3.6.-.-</ecNumber>
    </recommendedName>
</protein>
<evidence type="ECO:0000256" key="3">
    <source>
        <dbReference type="ARBA" id="ARBA00022741"/>
    </source>
</evidence>
<comment type="similarity">
    <text evidence="1 6 7">Belongs to the TRAFAC class TrmE-Era-EngA-EngB-Septin-like GTPase superfamily. TrmE GTPase family.</text>
</comment>
<proteinExistence type="inferred from homology"/>
<comment type="subcellular location">
    <subcellularLocation>
        <location evidence="6">Cytoplasm</location>
    </subcellularLocation>
</comment>
<gene>
    <name evidence="6" type="primary">mnmE</name>
    <name evidence="6 10" type="synonym">trmE</name>
    <name evidence="10" type="ordered locus">ACP_2183</name>
</gene>
<dbReference type="InterPro" id="IPR005225">
    <property type="entry name" value="Small_GTP-bd"/>
</dbReference>
<dbReference type="GO" id="GO:0005525">
    <property type="term" value="F:GTP binding"/>
    <property type="evidence" value="ECO:0007669"/>
    <property type="project" value="UniProtKB-UniRule"/>
</dbReference>
<accession>C1F9M5</accession>
<dbReference type="Pfam" id="PF10396">
    <property type="entry name" value="TrmE_N"/>
    <property type="match status" value="1"/>
</dbReference>
<dbReference type="EC" id="3.6.-.-" evidence="6"/>
<evidence type="ECO:0000256" key="1">
    <source>
        <dbReference type="ARBA" id="ARBA00011043"/>
    </source>
</evidence>
<dbReference type="NCBIfam" id="TIGR00231">
    <property type="entry name" value="small_GTP"/>
    <property type="match status" value="1"/>
</dbReference>
<keyword evidence="5 6" id="KW-0342">GTP-binding</keyword>
<evidence type="ECO:0000256" key="7">
    <source>
        <dbReference type="RuleBase" id="RU003313"/>
    </source>
</evidence>
<dbReference type="PANTHER" id="PTHR42714">
    <property type="entry name" value="TRNA MODIFICATION GTPASE GTPBP3"/>
    <property type="match status" value="1"/>
</dbReference>
<feature type="binding site" evidence="6">
    <location>
        <position position="25"/>
    </location>
    <ligand>
        <name>(6S)-5-formyl-5,6,7,8-tetrahydrofolate</name>
        <dbReference type="ChEBI" id="CHEBI:57457"/>
    </ligand>
</feature>
<feature type="domain" description="TrmE-type G" evidence="9">
    <location>
        <begin position="232"/>
        <end position="408"/>
    </location>
</feature>
<dbReference type="PANTHER" id="PTHR42714:SF2">
    <property type="entry name" value="TRNA MODIFICATION GTPASE GTPBP3, MITOCHONDRIAL"/>
    <property type="match status" value="1"/>
</dbReference>
<dbReference type="KEGG" id="aca:ACP_2183"/>
<comment type="function">
    <text evidence="6">Exhibits a very high intrinsic GTPase hydrolysis rate. Involved in the addition of a carboxymethylaminomethyl (cmnm) group at the wobble position (U34) of certain tRNAs, forming tRNA-cmnm(5)s(2)U34.</text>
</comment>
<keyword evidence="4 6" id="KW-0630">Potassium</keyword>
<dbReference type="GO" id="GO:0046872">
    <property type="term" value="F:metal ion binding"/>
    <property type="evidence" value="ECO:0007669"/>
    <property type="project" value="UniProtKB-KW"/>
</dbReference>
<comment type="subunit">
    <text evidence="6">Homodimer. Heterotetramer of two MnmE and two MnmG subunits.</text>
</comment>
<dbReference type="InParanoid" id="C1F9M5"/>
<evidence type="ECO:0000313" key="11">
    <source>
        <dbReference type="Proteomes" id="UP000002207"/>
    </source>
</evidence>
<reference evidence="10 11" key="1">
    <citation type="journal article" date="2009" name="Appl. Environ. Microbiol.">
        <title>Three genomes from the phylum Acidobacteria provide insight into the lifestyles of these microorganisms in soils.</title>
        <authorList>
            <person name="Ward N.L."/>
            <person name="Challacombe J.F."/>
            <person name="Janssen P.H."/>
            <person name="Henrissat B."/>
            <person name="Coutinho P.M."/>
            <person name="Wu M."/>
            <person name="Xie G."/>
            <person name="Haft D.H."/>
            <person name="Sait M."/>
            <person name="Badger J."/>
            <person name="Barabote R.D."/>
            <person name="Bradley B."/>
            <person name="Brettin T.S."/>
            <person name="Brinkac L.M."/>
            <person name="Bruce D."/>
            <person name="Creasy T."/>
            <person name="Daugherty S.C."/>
            <person name="Davidsen T.M."/>
            <person name="DeBoy R.T."/>
            <person name="Detter J.C."/>
            <person name="Dodson R.J."/>
            <person name="Durkin A.S."/>
            <person name="Ganapathy A."/>
            <person name="Gwinn-Giglio M."/>
            <person name="Han C.S."/>
            <person name="Khouri H."/>
            <person name="Kiss H."/>
            <person name="Kothari S.P."/>
            <person name="Madupu R."/>
            <person name="Nelson K.E."/>
            <person name="Nelson W.C."/>
            <person name="Paulsen I."/>
            <person name="Penn K."/>
            <person name="Ren Q."/>
            <person name="Rosovitz M.J."/>
            <person name="Selengut J.D."/>
            <person name="Shrivastava S."/>
            <person name="Sullivan S.A."/>
            <person name="Tapia R."/>
            <person name="Thompson L.S."/>
            <person name="Watkins K.L."/>
            <person name="Yang Q."/>
            <person name="Yu C."/>
            <person name="Zafar N."/>
            <person name="Zhou L."/>
            <person name="Kuske C.R."/>
        </authorList>
    </citation>
    <scope>NUCLEOTIDE SEQUENCE [LARGE SCALE GENOMIC DNA]</scope>
    <source>
        <strain evidence="11">ATCC 51196 / DSM 11244 / BCRC 80197 / JCM 7670 / NBRC 15755 / NCIMB 13165 / 161</strain>
    </source>
</reference>
<keyword evidence="6" id="KW-0963">Cytoplasm</keyword>
<dbReference type="FunCoup" id="C1F9M5">
    <property type="interactions" value="547"/>
</dbReference>
<keyword evidence="6" id="KW-0460">Magnesium</keyword>
<keyword evidence="2 6" id="KW-0819">tRNA processing</keyword>
<feature type="binding site" evidence="6">
    <location>
        <begin position="286"/>
        <end position="289"/>
    </location>
    <ligand>
        <name>GTP</name>
        <dbReference type="ChEBI" id="CHEBI:37565"/>
    </ligand>
</feature>
<dbReference type="InterPro" id="IPR006073">
    <property type="entry name" value="GTP-bd"/>
</dbReference>
<dbReference type="Gene3D" id="3.40.50.300">
    <property type="entry name" value="P-loop containing nucleotide triphosphate hydrolases"/>
    <property type="match status" value="1"/>
</dbReference>
<dbReference type="GO" id="GO:0005829">
    <property type="term" value="C:cytosol"/>
    <property type="evidence" value="ECO:0007669"/>
    <property type="project" value="TreeGrafter"/>
</dbReference>
<evidence type="ECO:0000256" key="5">
    <source>
        <dbReference type="ARBA" id="ARBA00023134"/>
    </source>
</evidence>
<evidence type="ECO:0000256" key="8">
    <source>
        <dbReference type="SAM" id="MobiDB-lite"/>
    </source>
</evidence>
<dbReference type="Gene3D" id="1.20.120.430">
    <property type="entry name" value="tRNA modification GTPase MnmE domain 2"/>
    <property type="match status" value="1"/>
</dbReference>
<dbReference type="InterPro" id="IPR027266">
    <property type="entry name" value="TrmE/GcvT-like"/>
</dbReference>
<feature type="binding site" evidence="6">
    <location>
        <position position="246"/>
    </location>
    <ligand>
        <name>Mg(2+)</name>
        <dbReference type="ChEBI" id="CHEBI:18420"/>
    </ligand>
</feature>
<dbReference type="EMBL" id="CP001472">
    <property type="protein sequence ID" value="ACO34551.1"/>
    <property type="molecule type" value="Genomic_DNA"/>
</dbReference>
<dbReference type="Proteomes" id="UP000002207">
    <property type="component" value="Chromosome"/>
</dbReference>
<sequence length="486" mass="51828">MENLAHETIVAISTPPGRGGIGIVRLSGPRAVPMAEALVRLRHPLQHASARFAEIYEPSAPGEPAAEGTSEAPRKLDEAVVTCFQAPRSYTGEDLVEIAAHGSPVVLQMLVRAALAQGARLARPGEFTERAFLSGRLDLTQAEAVRDLIDAQTLYQARVAAEQMGGALSRRVQPAKQQLVELIALLEAGIDFAEDDVDVTPNAQILTRIDAMQPILESLHRSFARGRLVHSGLTLAIVGRPNVGKSSLFNRLVERERAIVTAMPGTTRDLVSERVSLGGIPLELVDTAGLREGADEAETIGIQKSREALADAHLVMLVVEGNTPLSEEEQALAASLAGRRALLVRNKSDLVQQKSLLDTQPEALFASPPEASSEKESETVTNIRAVSTSALTGEGIAGLRETLLQMMQAEGMGSESGMLTSLRHHEAVSAALAALGKARAAAQAGIPHEMVLLDLYEALRQLDSLTGETTADDILNRIFSTFCIGK</sequence>
<dbReference type="STRING" id="240015.ACP_2183"/>
<dbReference type="InterPro" id="IPR027368">
    <property type="entry name" value="MnmE_dom2"/>
</dbReference>
<dbReference type="AlphaFoldDB" id="C1F9M5"/>
<evidence type="ECO:0000256" key="2">
    <source>
        <dbReference type="ARBA" id="ARBA00022694"/>
    </source>
</evidence>
<dbReference type="CDD" id="cd04164">
    <property type="entry name" value="trmE"/>
    <property type="match status" value="1"/>
</dbReference>
<dbReference type="InterPro" id="IPR031168">
    <property type="entry name" value="G_TrmE"/>
</dbReference>
<dbReference type="GO" id="GO:0003924">
    <property type="term" value="F:GTPase activity"/>
    <property type="evidence" value="ECO:0007669"/>
    <property type="project" value="UniProtKB-UniRule"/>
</dbReference>
<dbReference type="Gene3D" id="3.30.1360.120">
    <property type="entry name" value="Probable tRNA modification gtpase trme, domain 1"/>
    <property type="match status" value="1"/>
</dbReference>
<feature type="binding site" evidence="6">
    <location>
        <position position="267"/>
    </location>
    <ligand>
        <name>Mg(2+)</name>
        <dbReference type="ChEBI" id="CHEBI:18420"/>
    </ligand>
</feature>
<evidence type="ECO:0000256" key="6">
    <source>
        <dbReference type="HAMAP-Rule" id="MF_00379"/>
    </source>
</evidence>
<feature type="binding site" evidence="6">
    <location>
        <position position="136"/>
    </location>
    <ligand>
        <name>(6S)-5-formyl-5,6,7,8-tetrahydrofolate</name>
        <dbReference type="ChEBI" id="CHEBI:57457"/>
    </ligand>
</feature>
<dbReference type="InterPro" id="IPR025867">
    <property type="entry name" value="MnmE_helical"/>
</dbReference>
<dbReference type="InterPro" id="IPR004520">
    <property type="entry name" value="GTPase_MnmE"/>
</dbReference>
<dbReference type="InterPro" id="IPR027417">
    <property type="entry name" value="P-loop_NTPase"/>
</dbReference>
<dbReference type="Pfam" id="PF01926">
    <property type="entry name" value="MMR_HSR1"/>
    <property type="match status" value="1"/>
</dbReference>
<dbReference type="NCBIfam" id="NF003661">
    <property type="entry name" value="PRK05291.1-3"/>
    <property type="match status" value="1"/>
</dbReference>
<evidence type="ECO:0000313" key="10">
    <source>
        <dbReference type="EMBL" id="ACO34551.1"/>
    </source>
</evidence>
<evidence type="ECO:0000259" key="9">
    <source>
        <dbReference type="PROSITE" id="PS51709"/>
    </source>
</evidence>
<comment type="caution">
    <text evidence="6">Lacks conserved residue(s) required for the propagation of feature annotation.</text>
</comment>
<dbReference type="CDD" id="cd14858">
    <property type="entry name" value="TrmE_N"/>
    <property type="match status" value="1"/>
</dbReference>
<dbReference type="InterPro" id="IPR018948">
    <property type="entry name" value="GTP-bd_TrmE_N"/>
</dbReference>
<dbReference type="GO" id="GO:0002098">
    <property type="term" value="P:tRNA wobble uridine modification"/>
    <property type="evidence" value="ECO:0007669"/>
    <property type="project" value="TreeGrafter"/>
</dbReference>
<dbReference type="PROSITE" id="PS51709">
    <property type="entry name" value="G_TRME"/>
    <property type="match status" value="1"/>
</dbReference>
<keyword evidence="3 6" id="KW-0547">Nucleotide-binding</keyword>
<dbReference type="Pfam" id="PF12631">
    <property type="entry name" value="MnmE_helical"/>
    <property type="match status" value="1"/>
</dbReference>
<name>C1F9M5_ACIC5</name>
<feature type="binding site" evidence="6">
    <location>
        <position position="486"/>
    </location>
    <ligand>
        <name>(6S)-5-formyl-5,6,7,8-tetrahydrofolate</name>
        <dbReference type="ChEBI" id="CHEBI:57457"/>
    </ligand>
</feature>
<feature type="binding site" evidence="6">
    <location>
        <position position="97"/>
    </location>
    <ligand>
        <name>(6S)-5-formyl-5,6,7,8-tetrahydrofolate</name>
        <dbReference type="ChEBI" id="CHEBI:57457"/>
    </ligand>
</feature>
<feature type="binding site" evidence="6">
    <location>
        <begin position="242"/>
        <end position="247"/>
    </location>
    <ligand>
        <name>GTP</name>
        <dbReference type="ChEBI" id="CHEBI:37565"/>
    </ligand>
</feature>
<dbReference type="SUPFAM" id="SSF116878">
    <property type="entry name" value="TrmE connector domain"/>
    <property type="match status" value="1"/>
</dbReference>
<organism evidence="10 11">
    <name type="scientific">Acidobacterium capsulatum (strain ATCC 51196 / DSM 11244 / BCRC 80197 / JCM 7670 / NBRC 15755 / NCIMB 13165 / 161)</name>
    <dbReference type="NCBI Taxonomy" id="240015"/>
    <lineage>
        <taxon>Bacteria</taxon>
        <taxon>Pseudomonadati</taxon>
        <taxon>Acidobacteriota</taxon>
        <taxon>Terriglobia</taxon>
        <taxon>Terriglobales</taxon>
        <taxon>Acidobacteriaceae</taxon>
        <taxon>Acidobacterium</taxon>
    </lineage>
</organism>
<dbReference type="PRINTS" id="PR00326">
    <property type="entry name" value="GTP1OBG"/>
</dbReference>
<dbReference type="NCBIfam" id="TIGR00450">
    <property type="entry name" value="mnmE_trmE_thdF"/>
    <property type="match status" value="1"/>
</dbReference>
<dbReference type="HAMAP" id="MF_00379">
    <property type="entry name" value="GTPase_MnmE"/>
    <property type="match status" value="1"/>
</dbReference>
<keyword evidence="11" id="KW-1185">Reference proteome</keyword>
<dbReference type="GO" id="GO:0030488">
    <property type="term" value="P:tRNA methylation"/>
    <property type="evidence" value="ECO:0007669"/>
    <property type="project" value="TreeGrafter"/>
</dbReference>
<dbReference type="HOGENOM" id="CLU_019624_4_1_0"/>
<dbReference type="SUPFAM" id="SSF52540">
    <property type="entry name" value="P-loop containing nucleoside triphosphate hydrolases"/>
    <property type="match status" value="1"/>
</dbReference>
<feature type="binding site" evidence="6">
    <location>
        <begin position="261"/>
        <end position="267"/>
    </location>
    <ligand>
        <name>GTP</name>
        <dbReference type="ChEBI" id="CHEBI:37565"/>
    </ligand>
</feature>
<dbReference type="eggNOG" id="COG0486">
    <property type="taxonomic scope" value="Bacteria"/>
</dbReference>
<keyword evidence="6" id="KW-0378">Hydrolase</keyword>
<comment type="cofactor">
    <cofactor evidence="6">
        <name>K(+)</name>
        <dbReference type="ChEBI" id="CHEBI:29103"/>
    </cofactor>
    <text evidence="6">Binds 1 potassium ion per subunit.</text>
</comment>
<evidence type="ECO:0000256" key="4">
    <source>
        <dbReference type="ARBA" id="ARBA00022958"/>
    </source>
</evidence>
<keyword evidence="6" id="KW-0479">Metal-binding</keyword>
<feature type="region of interest" description="Disordered" evidence="8">
    <location>
        <begin position="361"/>
        <end position="380"/>
    </location>
</feature>